<reference evidence="2 3" key="1">
    <citation type="submission" date="2019-11" db="EMBL/GenBank/DDBJ databases">
        <title>Comparison of genomes from free-living endosymbiotic cyanobacteria isolated from Azolla.</title>
        <authorList>
            <person name="Thiel T."/>
            <person name="Pratte B."/>
        </authorList>
    </citation>
    <scope>NUCLEOTIDE SEQUENCE [LARGE SCALE GENOMIC DNA]</scope>
    <source>
        <strain evidence="2 3">N2B</strain>
    </source>
</reference>
<evidence type="ECO:0000256" key="1">
    <source>
        <dbReference type="SAM" id="Phobius"/>
    </source>
</evidence>
<name>A0ABR6SEU2_ANAVA</name>
<keyword evidence="1" id="KW-0812">Transmembrane</keyword>
<accession>A0ABR6SEU2</accession>
<feature type="transmembrane region" description="Helical" evidence="1">
    <location>
        <begin position="255"/>
        <end position="275"/>
    </location>
</feature>
<keyword evidence="3" id="KW-1185">Reference proteome</keyword>
<dbReference type="Proteomes" id="UP000570851">
    <property type="component" value="Unassembled WGS sequence"/>
</dbReference>
<dbReference type="EMBL" id="JACKZP010000138">
    <property type="protein sequence ID" value="MBC1304895.1"/>
    <property type="molecule type" value="Genomic_DNA"/>
</dbReference>
<proteinExistence type="predicted"/>
<keyword evidence="1" id="KW-1133">Transmembrane helix</keyword>
<dbReference type="SUPFAM" id="SSF103473">
    <property type="entry name" value="MFS general substrate transporter"/>
    <property type="match status" value="1"/>
</dbReference>
<feature type="transmembrane region" description="Helical" evidence="1">
    <location>
        <begin position="145"/>
        <end position="164"/>
    </location>
</feature>
<keyword evidence="1" id="KW-0472">Membrane</keyword>
<evidence type="ECO:0000313" key="3">
    <source>
        <dbReference type="Proteomes" id="UP000570851"/>
    </source>
</evidence>
<feature type="transmembrane region" description="Helical" evidence="1">
    <location>
        <begin position="117"/>
        <end position="138"/>
    </location>
</feature>
<organism evidence="2 3">
    <name type="scientific">Trichormus variabilis N2B</name>
    <dbReference type="NCBI Taxonomy" id="2681315"/>
    <lineage>
        <taxon>Bacteria</taxon>
        <taxon>Bacillati</taxon>
        <taxon>Cyanobacteriota</taxon>
        <taxon>Cyanophyceae</taxon>
        <taxon>Nostocales</taxon>
        <taxon>Nostocaceae</taxon>
        <taxon>Trichormus</taxon>
    </lineage>
</organism>
<feature type="transmembrane region" description="Helical" evidence="1">
    <location>
        <begin position="282"/>
        <end position="304"/>
    </location>
</feature>
<feature type="transmembrane region" description="Helical" evidence="1">
    <location>
        <begin position="170"/>
        <end position="197"/>
    </location>
</feature>
<feature type="transmembrane region" description="Helical" evidence="1">
    <location>
        <begin position="336"/>
        <end position="356"/>
    </location>
</feature>
<feature type="transmembrane region" description="Helical" evidence="1">
    <location>
        <begin position="81"/>
        <end position="105"/>
    </location>
</feature>
<dbReference type="PANTHER" id="PTHR23528">
    <property type="match status" value="1"/>
</dbReference>
<dbReference type="GeneID" id="58723664"/>
<sequence length="390" mass="41666">MNVSKSHILWVQVWVLAALQGAITLAWIIYNAYVPKLLVQFGFPPSLAVGLLVVENALAVIMEPLMGGLSDQAQRWVGSRFLLISAGVILSATLLIAIPCIVTFVPPTVVWRSLLPIVLVAWALSMTVFRSPAIALLAKYSMPAELPLAFSVVVLTGGIIGAFRPIANKFILNLGPIFAFAIASFVLLAVTAALRLVNPPHTPVTNPREITQLPNRELSLILGTGFGVAWGSRLVMDILGKILPVQLQITNNDWLMVWVGLAIAVASLPAAWFTMKVGDRQAMLIGIGLTTLSLLIMVCFNIPIPFLLTLIVGFSVIINGTIPFCLRLVSQPWEGLGIGMYFGGFALAMSLFGAIFPQPQQITPVVGLIGLILAFLLAGGCIAASGETNP</sequence>
<comment type="caution">
    <text evidence="2">The sequence shown here is derived from an EMBL/GenBank/DDBJ whole genome shotgun (WGS) entry which is preliminary data.</text>
</comment>
<protein>
    <submittedName>
        <fullName evidence="2">MFS transporter</fullName>
    </submittedName>
</protein>
<feature type="transmembrane region" description="Helical" evidence="1">
    <location>
        <begin position="7"/>
        <end position="30"/>
    </location>
</feature>
<dbReference type="Gene3D" id="1.20.1250.20">
    <property type="entry name" value="MFS general substrate transporter like domains"/>
    <property type="match status" value="1"/>
</dbReference>
<dbReference type="PANTHER" id="PTHR23528:SF1">
    <property type="entry name" value="MAJOR FACILITATOR SUPERFAMILY (MFS) PROFILE DOMAIN-CONTAINING PROTEIN"/>
    <property type="match status" value="1"/>
</dbReference>
<dbReference type="InterPro" id="IPR036259">
    <property type="entry name" value="MFS_trans_sf"/>
</dbReference>
<feature type="transmembrane region" description="Helical" evidence="1">
    <location>
        <begin position="42"/>
        <end position="61"/>
    </location>
</feature>
<gene>
    <name evidence="2" type="ORF">GNE12_23555</name>
</gene>
<evidence type="ECO:0000313" key="2">
    <source>
        <dbReference type="EMBL" id="MBC1304895.1"/>
    </source>
</evidence>
<feature type="transmembrane region" description="Helical" evidence="1">
    <location>
        <begin position="310"/>
        <end position="329"/>
    </location>
</feature>
<feature type="transmembrane region" description="Helical" evidence="1">
    <location>
        <begin position="362"/>
        <end position="384"/>
    </location>
</feature>
<dbReference type="RefSeq" id="WP_011317849.1">
    <property type="nucleotide sequence ID" value="NZ_JACKZP010000138.1"/>
</dbReference>